<sequence length="156" mass="16798">MKNLNEHAWGRQWKEIPAGRRALLSAALWGLLSIVICQLLWLPGQARMQQAEQALAREHELAATLQRVVQGPRRSPGAVELLTPAGLNERAKAAGVHIVSLEAKAGQVDVGLEGPAAAVLAWLHVLEHDGGEALNIQLQAEGELLQARLLMALPEA</sequence>
<proteinExistence type="predicted"/>
<evidence type="ECO:0008006" key="4">
    <source>
        <dbReference type="Google" id="ProtNLM"/>
    </source>
</evidence>
<keyword evidence="1" id="KW-0812">Transmembrane</keyword>
<evidence type="ECO:0000256" key="1">
    <source>
        <dbReference type="SAM" id="Phobius"/>
    </source>
</evidence>
<dbReference type="Proteomes" id="UP000265875">
    <property type="component" value="Unassembled WGS sequence"/>
</dbReference>
<evidence type="ECO:0000313" key="2">
    <source>
        <dbReference type="EMBL" id="RII74601.1"/>
    </source>
</evidence>
<reference evidence="2 3" key="1">
    <citation type="submission" date="2018-08" db="EMBL/GenBank/DDBJ databases">
        <title>Draft genome sequence of the cyanotroph, Pseudomonas monteilii BCN3.</title>
        <authorList>
            <person name="Jones L.B."/>
            <person name="Kunz D.A."/>
        </authorList>
    </citation>
    <scope>NUCLEOTIDE SEQUENCE [LARGE SCALE GENOMIC DNA]</scope>
    <source>
        <strain evidence="2 3">BCN3</strain>
    </source>
</reference>
<dbReference type="EMBL" id="QWLL01000059">
    <property type="protein sequence ID" value="RII74601.1"/>
    <property type="molecule type" value="Genomic_DNA"/>
</dbReference>
<dbReference type="RefSeq" id="WP_119371707.1">
    <property type="nucleotide sequence ID" value="NZ_QWLL01000059.1"/>
</dbReference>
<name>A0A399LYF9_9PSED</name>
<protein>
    <recommendedName>
        <fullName evidence="4">Type II secretion system protein M</fullName>
    </recommendedName>
</protein>
<keyword evidence="1" id="KW-1133">Transmembrane helix</keyword>
<evidence type="ECO:0000313" key="3">
    <source>
        <dbReference type="Proteomes" id="UP000265875"/>
    </source>
</evidence>
<accession>A0A399LYF9</accession>
<dbReference type="AlphaFoldDB" id="A0A399LYF9"/>
<comment type="caution">
    <text evidence="2">The sequence shown here is derived from an EMBL/GenBank/DDBJ whole genome shotgun (WGS) entry which is preliminary data.</text>
</comment>
<gene>
    <name evidence="2" type="ORF">D0894_25410</name>
</gene>
<keyword evidence="1" id="KW-0472">Membrane</keyword>
<feature type="transmembrane region" description="Helical" evidence="1">
    <location>
        <begin position="21"/>
        <end position="41"/>
    </location>
</feature>
<organism evidence="2 3">
    <name type="scientific">Pseudomonas monteilii</name>
    <dbReference type="NCBI Taxonomy" id="76759"/>
    <lineage>
        <taxon>Bacteria</taxon>
        <taxon>Pseudomonadati</taxon>
        <taxon>Pseudomonadota</taxon>
        <taxon>Gammaproteobacteria</taxon>
        <taxon>Pseudomonadales</taxon>
        <taxon>Pseudomonadaceae</taxon>
        <taxon>Pseudomonas</taxon>
    </lineage>
</organism>